<evidence type="ECO:0000256" key="14">
    <source>
        <dbReference type="SAM" id="Phobius"/>
    </source>
</evidence>
<feature type="non-terminal residue" evidence="15">
    <location>
        <position position="169"/>
    </location>
</feature>
<keyword evidence="6 14" id="KW-0812">Transmembrane</keyword>
<comment type="similarity">
    <text evidence="2">Belongs to the UppP family.</text>
</comment>
<keyword evidence="7" id="KW-0378">Hydrolase</keyword>
<comment type="subcellular location">
    <subcellularLocation>
        <location evidence="1">Cell membrane</location>
        <topology evidence="1">Multi-pass membrane protein</topology>
    </subcellularLocation>
</comment>
<dbReference type="PANTHER" id="PTHR30622:SF3">
    <property type="entry name" value="UNDECAPRENYL-DIPHOSPHATASE"/>
    <property type="match status" value="1"/>
</dbReference>
<reference evidence="15 16" key="1">
    <citation type="journal article" date="2015" name="Nature">
        <title>rRNA introns, odd ribosomes, and small enigmatic genomes across a large radiation of phyla.</title>
        <authorList>
            <person name="Brown C.T."/>
            <person name="Hug L.A."/>
            <person name="Thomas B.C."/>
            <person name="Sharon I."/>
            <person name="Castelle C.J."/>
            <person name="Singh A."/>
            <person name="Wilkins M.J."/>
            <person name="Williams K.H."/>
            <person name="Banfield J.F."/>
        </authorList>
    </citation>
    <scope>NUCLEOTIDE SEQUENCE [LARGE SCALE GENOMIC DNA]</scope>
</reference>
<protein>
    <recommendedName>
        <fullName evidence="4">Undecaprenyl-diphosphatase</fullName>
        <ecNumber evidence="3">3.6.1.27</ecNumber>
    </recommendedName>
    <alternativeName>
        <fullName evidence="12">Bacitracin resistance protein</fullName>
    </alternativeName>
    <alternativeName>
        <fullName evidence="11">Undecaprenyl pyrophosphate phosphatase</fullName>
    </alternativeName>
</protein>
<sequence length="169" mass="18815">MEYLVSIILGIVEGITEFLPISSTGHLILVSHLLPVVSSEFWKSFIIIIQLGAILSVVVLYWNKLWQIKVLWGKLLIAFIPTAILGLIFYKLIKTYLLNNTWVVVIALLVGGILIILFEKYYHPKETTTEVWPTYKQSFIIGLFQSVAIIPGVSRSAATILGGLSLGIS</sequence>
<feature type="transmembrane region" description="Helical" evidence="14">
    <location>
        <begin position="41"/>
        <end position="63"/>
    </location>
</feature>
<evidence type="ECO:0000256" key="5">
    <source>
        <dbReference type="ARBA" id="ARBA00022475"/>
    </source>
</evidence>
<name>A0A0G0H9H4_9BACT</name>
<evidence type="ECO:0000256" key="10">
    <source>
        <dbReference type="ARBA" id="ARBA00023251"/>
    </source>
</evidence>
<evidence type="ECO:0000256" key="1">
    <source>
        <dbReference type="ARBA" id="ARBA00004651"/>
    </source>
</evidence>
<comment type="caution">
    <text evidence="15">The sequence shown here is derived from an EMBL/GenBank/DDBJ whole genome shotgun (WGS) entry which is preliminary data.</text>
</comment>
<evidence type="ECO:0000313" key="16">
    <source>
        <dbReference type="Proteomes" id="UP000034333"/>
    </source>
</evidence>
<dbReference type="PANTHER" id="PTHR30622">
    <property type="entry name" value="UNDECAPRENYL-DIPHOSPHATASE"/>
    <property type="match status" value="1"/>
</dbReference>
<evidence type="ECO:0000256" key="8">
    <source>
        <dbReference type="ARBA" id="ARBA00022989"/>
    </source>
</evidence>
<evidence type="ECO:0000256" key="6">
    <source>
        <dbReference type="ARBA" id="ARBA00022692"/>
    </source>
</evidence>
<dbReference type="GO" id="GO:0050380">
    <property type="term" value="F:undecaprenyl-diphosphatase activity"/>
    <property type="evidence" value="ECO:0007669"/>
    <property type="project" value="UniProtKB-EC"/>
</dbReference>
<dbReference type="GO" id="GO:0046677">
    <property type="term" value="P:response to antibiotic"/>
    <property type="evidence" value="ECO:0007669"/>
    <property type="project" value="UniProtKB-KW"/>
</dbReference>
<dbReference type="Pfam" id="PF02673">
    <property type="entry name" value="BacA"/>
    <property type="match status" value="1"/>
</dbReference>
<dbReference type="InterPro" id="IPR003824">
    <property type="entry name" value="UppP"/>
</dbReference>
<dbReference type="GO" id="GO:0005886">
    <property type="term" value="C:plasma membrane"/>
    <property type="evidence" value="ECO:0007669"/>
    <property type="project" value="UniProtKB-SubCell"/>
</dbReference>
<comment type="catalytic activity">
    <reaction evidence="13">
        <text>di-trans,octa-cis-undecaprenyl diphosphate + H2O = di-trans,octa-cis-undecaprenyl phosphate + phosphate + H(+)</text>
        <dbReference type="Rhea" id="RHEA:28094"/>
        <dbReference type="ChEBI" id="CHEBI:15377"/>
        <dbReference type="ChEBI" id="CHEBI:15378"/>
        <dbReference type="ChEBI" id="CHEBI:43474"/>
        <dbReference type="ChEBI" id="CHEBI:58405"/>
        <dbReference type="ChEBI" id="CHEBI:60392"/>
        <dbReference type="EC" id="3.6.1.27"/>
    </reaction>
</comment>
<evidence type="ECO:0000256" key="2">
    <source>
        <dbReference type="ARBA" id="ARBA00010621"/>
    </source>
</evidence>
<accession>A0A0G0H9H4</accession>
<feature type="transmembrane region" description="Helical" evidence="14">
    <location>
        <begin position="99"/>
        <end position="118"/>
    </location>
</feature>
<evidence type="ECO:0000256" key="9">
    <source>
        <dbReference type="ARBA" id="ARBA00023136"/>
    </source>
</evidence>
<keyword evidence="8 14" id="KW-1133">Transmembrane helix</keyword>
<evidence type="ECO:0000256" key="12">
    <source>
        <dbReference type="ARBA" id="ARBA00032932"/>
    </source>
</evidence>
<organism evidence="15 16">
    <name type="scientific">Candidatus Magasanikbacteria bacterium GW2011_GWA2_37_8</name>
    <dbReference type="NCBI Taxonomy" id="1619036"/>
    <lineage>
        <taxon>Bacteria</taxon>
        <taxon>Candidatus Magasanikiibacteriota</taxon>
    </lineage>
</organism>
<proteinExistence type="inferred from homology"/>
<dbReference type="EC" id="3.6.1.27" evidence="3"/>
<feature type="transmembrane region" description="Helical" evidence="14">
    <location>
        <begin position="75"/>
        <end position="93"/>
    </location>
</feature>
<dbReference type="AlphaFoldDB" id="A0A0G0H9H4"/>
<evidence type="ECO:0000256" key="3">
    <source>
        <dbReference type="ARBA" id="ARBA00012374"/>
    </source>
</evidence>
<keyword evidence="5" id="KW-1003">Cell membrane</keyword>
<dbReference type="STRING" id="1619036.US58_C0025G0012"/>
<gene>
    <name evidence="15" type="ORF">US58_C0025G0012</name>
</gene>
<dbReference type="Proteomes" id="UP000034333">
    <property type="component" value="Unassembled WGS sequence"/>
</dbReference>
<evidence type="ECO:0000256" key="13">
    <source>
        <dbReference type="ARBA" id="ARBA00047594"/>
    </source>
</evidence>
<evidence type="ECO:0000313" key="15">
    <source>
        <dbReference type="EMBL" id="KKQ39928.1"/>
    </source>
</evidence>
<evidence type="ECO:0000256" key="7">
    <source>
        <dbReference type="ARBA" id="ARBA00022801"/>
    </source>
</evidence>
<dbReference type="EMBL" id="LBTN01000025">
    <property type="protein sequence ID" value="KKQ39928.1"/>
    <property type="molecule type" value="Genomic_DNA"/>
</dbReference>
<keyword evidence="9 14" id="KW-0472">Membrane</keyword>
<keyword evidence="10" id="KW-0046">Antibiotic resistance</keyword>
<evidence type="ECO:0000256" key="4">
    <source>
        <dbReference type="ARBA" id="ARBA00021581"/>
    </source>
</evidence>
<evidence type="ECO:0000256" key="11">
    <source>
        <dbReference type="ARBA" id="ARBA00032707"/>
    </source>
</evidence>